<feature type="transmembrane region" description="Helical" evidence="1">
    <location>
        <begin position="373"/>
        <end position="398"/>
    </location>
</feature>
<feature type="transmembrane region" description="Helical" evidence="1">
    <location>
        <begin position="45"/>
        <end position="65"/>
    </location>
</feature>
<accession>A0A1U7J669</accession>
<reference evidence="2 3" key="1">
    <citation type="submission" date="2016-11" db="EMBL/GenBank/DDBJ databases">
        <title>Draft Genome Sequences of Nine Cyanobacterial Strains from Diverse Habitats.</title>
        <authorList>
            <person name="Zhu T."/>
            <person name="Hou S."/>
            <person name="Lu X."/>
            <person name="Hess W.R."/>
        </authorList>
    </citation>
    <scope>NUCLEOTIDE SEQUENCE [LARGE SCALE GENOMIC DNA]</scope>
    <source>
        <strain evidence="2 3">NIES-30</strain>
    </source>
</reference>
<name>A0A1U7J669_9CYAN</name>
<feature type="transmembrane region" description="Helical" evidence="1">
    <location>
        <begin position="208"/>
        <end position="224"/>
    </location>
</feature>
<dbReference type="RefSeq" id="WP_073608345.1">
    <property type="nucleotide sequence ID" value="NZ_MRCG01000006.1"/>
</dbReference>
<organism evidence="2 3">
    <name type="scientific">Phormidium tenue NIES-30</name>
    <dbReference type="NCBI Taxonomy" id="549789"/>
    <lineage>
        <taxon>Bacteria</taxon>
        <taxon>Bacillati</taxon>
        <taxon>Cyanobacteriota</taxon>
        <taxon>Cyanophyceae</taxon>
        <taxon>Oscillatoriophycideae</taxon>
        <taxon>Oscillatoriales</taxon>
        <taxon>Oscillatoriaceae</taxon>
        <taxon>Phormidium</taxon>
    </lineage>
</organism>
<feature type="transmembrane region" description="Helical" evidence="1">
    <location>
        <begin position="77"/>
        <end position="98"/>
    </location>
</feature>
<keyword evidence="1" id="KW-1133">Transmembrane helix</keyword>
<evidence type="ECO:0008006" key="4">
    <source>
        <dbReference type="Google" id="ProtNLM"/>
    </source>
</evidence>
<comment type="caution">
    <text evidence="2">The sequence shown here is derived from an EMBL/GenBank/DDBJ whole genome shotgun (WGS) entry which is preliminary data.</text>
</comment>
<feature type="transmembrane region" description="Helical" evidence="1">
    <location>
        <begin position="20"/>
        <end position="39"/>
    </location>
</feature>
<evidence type="ECO:0000313" key="2">
    <source>
        <dbReference type="EMBL" id="OKH48418.1"/>
    </source>
</evidence>
<proteinExistence type="predicted"/>
<dbReference type="EMBL" id="MRCG01000006">
    <property type="protein sequence ID" value="OKH48418.1"/>
    <property type="molecule type" value="Genomic_DNA"/>
</dbReference>
<feature type="transmembrane region" description="Helical" evidence="1">
    <location>
        <begin position="177"/>
        <end position="201"/>
    </location>
</feature>
<keyword evidence="1" id="KW-0812">Transmembrane</keyword>
<feature type="transmembrane region" description="Helical" evidence="1">
    <location>
        <begin position="255"/>
        <end position="273"/>
    </location>
</feature>
<feature type="transmembrane region" description="Helical" evidence="1">
    <location>
        <begin position="230"/>
        <end position="248"/>
    </location>
</feature>
<dbReference type="STRING" id="549789.NIES30_10370"/>
<evidence type="ECO:0000256" key="1">
    <source>
        <dbReference type="SAM" id="Phobius"/>
    </source>
</evidence>
<dbReference type="Proteomes" id="UP000185557">
    <property type="component" value="Unassembled WGS sequence"/>
</dbReference>
<protein>
    <recommendedName>
        <fullName evidence="4">O-antigen polymerase</fullName>
    </recommendedName>
</protein>
<feature type="transmembrane region" description="Helical" evidence="1">
    <location>
        <begin position="410"/>
        <end position="440"/>
    </location>
</feature>
<gene>
    <name evidence="2" type="ORF">NIES30_10370</name>
</gene>
<keyword evidence="3" id="KW-1185">Reference proteome</keyword>
<keyword evidence="1" id="KW-0472">Membrane</keyword>
<feature type="transmembrane region" description="Helical" evidence="1">
    <location>
        <begin position="104"/>
        <end position="127"/>
    </location>
</feature>
<evidence type="ECO:0000313" key="3">
    <source>
        <dbReference type="Proteomes" id="UP000185557"/>
    </source>
</evidence>
<dbReference type="AlphaFoldDB" id="A0A1U7J669"/>
<sequence>MTNYHSFNSYITKNQIRGFISNPSLVLVAFASAFFPRIIEAMGAPAPINFLHFCITPIVCLLVYLRCGKTSFKQKSIVRSILIGLYVYFAVSTASAIVNNAGAVNIFLNFMIQSEPFLVLSAIISIPFNEQYLGKFRRWVMGFGLLHIVLSLGQYLALKAGILTYSRLTLNDNVQGVFYLSNGGHVVGGTVVFIYAIYFYITAKKAGFGLRAAVLAAGFLEILVADAKQVLLVAAVAWIVLIISRTNDIKKTLKYTLLAAVVIYGFYWCIYNIDVAYLSSFRTWIRPEIYGPNGDATLQKLLPLRSIPEYYTSILNWFLGLGPGHTVGRIGGWMIRDYDSLLDPLGATRHPVVQSIWDYWLSGYLDSSFFSPFWTWAGIWGDGGFIGLGVYVSLWVLLWNRVCVDDLSRFLLLNVIVNGFIMTGMEEPGFMLTIAVLLGLRWHELNPVSSQIRQSFFNGKNRYLA</sequence>
<feature type="transmembrane region" description="Helical" evidence="1">
    <location>
        <begin position="139"/>
        <end position="157"/>
    </location>
</feature>